<keyword evidence="5" id="KW-1185">Reference proteome</keyword>
<reference evidence="4 5" key="1">
    <citation type="journal article" date="2023" name="Hortic Res">
        <title>Pangenome of water caltrop reveals structural variations and asymmetric subgenome divergence after allopolyploidization.</title>
        <authorList>
            <person name="Zhang X."/>
            <person name="Chen Y."/>
            <person name="Wang L."/>
            <person name="Yuan Y."/>
            <person name="Fang M."/>
            <person name="Shi L."/>
            <person name="Lu R."/>
            <person name="Comes H.P."/>
            <person name="Ma Y."/>
            <person name="Chen Y."/>
            <person name="Huang G."/>
            <person name="Zhou Y."/>
            <person name="Zheng Z."/>
            <person name="Qiu Y."/>
        </authorList>
    </citation>
    <scope>NUCLEOTIDE SEQUENCE [LARGE SCALE GENOMIC DNA]</scope>
    <source>
        <tissue evidence="4">Roots</tissue>
    </source>
</reference>
<feature type="region of interest" description="Disordered" evidence="2">
    <location>
        <begin position="124"/>
        <end position="148"/>
    </location>
</feature>
<dbReference type="Proteomes" id="UP001345219">
    <property type="component" value="Chromosome 3"/>
</dbReference>
<accession>A0AAN7KMP8</accession>
<dbReference type="PANTHER" id="PTHR31301:SF21">
    <property type="entry name" value="LOB DOMAIN-CONTAINING PROTEIN 27-RELATED"/>
    <property type="match status" value="1"/>
</dbReference>
<dbReference type="Pfam" id="PF03195">
    <property type="entry name" value="LOB"/>
    <property type="match status" value="1"/>
</dbReference>
<sequence length="307" mass="33736">MTLKGGTSNACAACKYQRRKCTPECQLAPFFPADKPETFKNAHRLFGVKNIVGILKTLPDPIQRSEAMTSIIFQSNVRQVYPVHGCCQLIDNYCSQIRLVEEELHAVYSQLDFFRAQQHSQAPSSVPSQLDLGMAPPSNGNPLPLYQSNASPQQVLPLAAMPQQHQHQSYSGGILLSANNIERPHFADLDPKETAQNPSFWIQSSYTSTNTNSSNNNSNGCPTIQPQLPGPITASQTQLAMQGIIHDYEDMHPFFESIDDRQSYIGSKEASESSSATSLKDIAQSKENVAENELKNAAACFSLTSVN</sequence>
<feature type="domain" description="LOB" evidence="3">
    <location>
        <begin position="9"/>
        <end position="111"/>
    </location>
</feature>
<evidence type="ECO:0000256" key="2">
    <source>
        <dbReference type="SAM" id="MobiDB-lite"/>
    </source>
</evidence>
<dbReference type="InterPro" id="IPR004883">
    <property type="entry name" value="LOB"/>
</dbReference>
<name>A0AAN7KMP8_9MYRT</name>
<comment type="similarity">
    <text evidence="1">Belongs to the LOB domain-containing protein family.</text>
</comment>
<dbReference type="AlphaFoldDB" id="A0AAN7KMP8"/>
<evidence type="ECO:0000313" key="4">
    <source>
        <dbReference type="EMBL" id="KAK4767894.1"/>
    </source>
</evidence>
<proteinExistence type="inferred from homology"/>
<comment type="caution">
    <text evidence="4">The sequence shown here is derived from an EMBL/GenBank/DDBJ whole genome shotgun (WGS) entry which is preliminary data.</text>
</comment>
<organism evidence="4 5">
    <name type="scientific">Trapa incisa</name>
    <dbReference type="NCBI Taxonomy" id="236973"/>
    <lineage>
        <taxon>Eukaryota</taxon>
        <taxon>Viridiplantae</taxon>
        <taxon>Streptophyta</taxon>
        <taxon>Embryophyta</taxon>
        <taxon>Tracheophyta</taxon>
        <taxon>Spermatophyta</taxon>
        <taxon>Magnoliopsida</taxon>
        <taxon>eudicotyledons</taxon>
        <taxon>Gunneridae</taxon>
        <taxon>Pentapetalae</taxon>
        <taxon>rosids</taxon>
        <taxon>malvids</taxon>
        <taxon>Myrtales</taxon>
        <taxon>Lythraceae</taxon>
        <taxon>Trapa</taxon>
    </lineage>
</organism>
<dbReference type="PANTHER" id="PTHR31301">
    <property type="entry name" value="LOB DOMAIN-CONTAINING PROTEIN 4-RELATED"/>
    <property type="match status" value="1"/>
</dbReference>
<feature type="compositionally biased region" description="Polar residues" evidence="2">
    <location>
        <begin position="138"/>
        <end position="148"/>
    </location>
</feature>
<protein>
    <recommendedName>
        <fullName evidence="3">LOB domain-containing protein</fullName>
    </recommendedName>
</protein>
<dbReference type="PROSITE" id="PS50891">
    <property type="entry name" value="LOB"/>
    <property type="match status" value="1"/>
</dbReference>
<evidence type="ECO:0000313" key="5">
    <source>
        <dbReference type="Proteomes" id="UP001345219"/>
    </source>
</evidence>
<dbReference type="EMBL" id="JAXIOK010000006">
    <property type="protein sequence ID" value="KAK4767894.1"/>
    <property type="molecule type" value="Genomic_DNA"/>
</dbReference>
<evidence type="ECO:0000259" key="3">
    <source>
        <dbReference type="PROSITE" id="PS50891"/>
    </source>
</evidence>
<evidence type="ECO:0000256" key="1">
    <source>
        <dbReference type="ARBA" id="ARBA00005474"/>
    </source>
</evidence>
<gene>
    <name evidence="4" type="ORF">SAY87_003035</name>
</gene>